<dbReference type="InterPro" id="IPR001247">
    <property type="entry name" value="ExoRNase_PH_dom1"/>
</dbReference>
<dbReference type="PANTHER" id="PTHR11953:SF2">
    <property type="entry name" value="EXOSOME COMPLEX COMPONENT MTR3"/>
    <property type="match status" value="1"/>
</dbReference>
<feature type="domain" description="Exoribonuclease phosphorolytic" evidence="9">
    <location>
        <begin position="47"/>
        <end position="178"/>
    </location>
</feature>
<dbReference type="Pfam" id="PF01138">
    <property type="entry name" value="RNase_PH"/>
    <property type="match status" value="1"/>
</dbReference>
<keyword evidence="11" id="KW-1185">Reference proteome</keyword>
<evidence type="ECO:0000256" key="6">
    <source>
        <dbReference type="ARBA" id="ARBA00022835"/>
    </source>
</evidence>
<dbReference type="PANTHER" id="PTHR11953">
    <property type="entry name" value="EXOSOME COMPLEX COMPONENT"/>
    <property type="match status" value="1"/>
</dbReference>
<dbReference type="AlphaFoldDB" id="A0A0C7N6T8"/>
<evidence type="ECO:0000256" key="4">
    <source>
        <dbReference type="ARBA" id="ARBA00022490"/>
    </source>
</evidence>
<dbReference type="STRING" id="1245769.A0A0C7N6T8"/>
<dbReference type="GO" id="GO:0000177">
    <property type="term" value="C:cytoplasmic exosome (RNase complex)"/>
    <property type="evidence" value="ECO:0007669"/>
    <property type="project" value="EnsemblFungi"/>
</dbReference>
<dbReference type="InterPro" id="IPR050080">
    <property type="entry name" value="RNase_PH"/>
</dbReference>
<gene>
    <name evidence="10" type="ORF">LALA0_S08e06348g</name>
</gene>
<dbReference type="GO" id="GO:0071035">
    <property type="term" value="P:nuclear polyadenylation-dependent rRNA catabolic process"/>
    <property type="evidence" value="ECO:0007669"/>
    <property type="project" value="EnsemblFungi"/>
</dbReference>
<name>A0A0C7N6T8_9SACH</name>
<dbReference type="HOGENOM" id="CLU_078569_0_0_1"/>
<dbReference type="GO" id="GO:0071028">
    <property type="term" value="P:nuclear mRNA surveillance"/>
    <property type="evidence" value="ECO:0007669"/>
    <property type="project" value="EnsemblFungi"/>
</dbReference>
<dbReference type="OrthoDB" id="2504340at2759"/>
<dbReference type="GO" id="GO:0000176">
    <property type="term" value="C:nuclear exosome (RNase complex)"/>
    <property type="evidence" value="ECO:0007669"/>
    <property type="project" value="EnsemblFungi"/>
</dbReference>
<dbReference type="GO" id="GO:0005730">
    <property type="term" value="C:nucleolus"/>
    <property type="evidence" value="ECO:0007669"/>
    <property type="project" value="UniProtKB-SubCell"/>
</dbReference>
<comment type="subcellular location">
    <subcellularLocation>
        <location evidence="2">Cytoplasm</location>
    </subcellularLocation>
    <subcellularLocation>
        <location evidence="1">Nucleus</location>
    </subcellularLocation>
</comment>
<dbReference type="GO" id="GO:0071051">
    <property type="term" value="P:poly(A)-dependent snoRNA 3'-end processing"/>
    <property type="evidence" value="ECO:0007669"/>
    <property type="project" value="EnsemblFungi"/>
</dbReference>
<dbReference type="GO" id="GO:0003723">
    <property type="term" value="F:RNA binding"/>
    <property type="evidence" value="ECO:0007669"/>
    <property type="project" value="UniProtKB-KW"/>
</dbReference>
<sequence length="248" mass="27454">MLNTTDRRRILGPANAKPLVFDRSSVPVEENQESAKKSSVSTGNDAIYIENGIVVNCNGSSYLEVRSRTNDKNCTLLLTSIYGPRPSRGAFNAKATLSVQFKEVTLEKIAAGQIKEICTFLTNVFNAVVNLERYPKSGIDVFLSLIHSSSGQQDFELESIITACVNGITLAFVDAGIEILDTVSAGMYKRNVTAFMKNGTEVVGFWKDDDEQSSSENILEIVEKCKEHYLTNRKTMIEFMVRNKNASD</sequence>
<dbReference type="InterPro" id="IPR027408">
    <property type="entry name" value="PNPase/RNase_PH_dom_sf"/>
</dbReference>
<dbReference type="Proteomes" id="UP000054304">
    <property type="component" value="Unassembled WGS sequence"/>
</dbReference>
<evidence type="ECO:0000256" key="3">
    <source>
        <dbReference type="ARBA" id="ARBA00006678"/>
    </source>
</evidence>
<dbReference type="InterPro" id="IPR020568">
    <property type="entry name" value="Ribosomal_Su5_D2-typ_SF"/>
</dbReference>
<reference evidence="10 11" key="1">
    <citation type="submission" date="2014-12" db="EMBL/GenBank/DDBJ databases">
        <authorList>
            <person name="Neuveglise Cecile"/>
        </authorList>
    </citation>
    <scope>NUCLEOTIDE SEQUENCE [LARGE SCALE GENOMIC DNA]</scope>
    <source>
        <strain evidence="10 11">CBS 12615</strain>
    </source>
</reference>
<dbReference type="EMBL" id="LN736367">
    <property type="protein sequence ID" value="CEP63602.1"/>
    <property type="molecule type" value="Genomic_DNA"/>
</dbReference>
<dbReference type="GO" id="GO:0016075">
    <property type="term" value="P:rRNA catabolic process"/>
    <property type="evidence" value="ECO:0007669"/>
    <property type="project" value="TreeGrafter"/>
</dbReference>
<evidence type="ECO:0000256" key="7">
    <source>
        <dbReference type="ARBA" id="ARBA00022884"/>
    </source>
</evidence>
<keyword evidence="8" id="KW-0539">Nucleus</keyword>
<organism evidence="10 11">
    <name type="scientific">Lachancea lanzarotensis</name>
    <dbReference type="NCBI Taxonomy" id="1245769"/>
    <lineage>
        <taxon>Eukaryota</taxon>
        <taxon>Fungi</taxon>
        <taxon>Dikarya</taxon>
        <taxon>Ascomycota</taxon>
        <taxon>Saccharomycotina</taxon>
        <taxon>Saccharomycetes</taxon>
        <taxon>Saccharomycetales</taxon>
        <taxon>Saccharomycetaceae</taxon>
        <taxon>Lachancea</taxon>
    </lineage>
</organism>
<dbReference type="GO" id="GO:0071039">
    <property type="term" value="P:nuclear polyadenylation-dependent CUT catabolic process"/>
    <property type="evidence" value="ECO:0007669"/>
    <property type="project" value="EnsemblFungi"/>
</dbReference>
<comment type="similarity">
    <text evidence="3">Belongs to the RNase PH family.</text>
</comment>
<evidence type="ECO:0000256" key="8">
    <source>
        <dbReference type="ARBA" id="ARBA00023242"/>
    </source>
</evidence>
<evidence type="ECO:0000259" key="9">
    <source>
        <dbReference type="Pfam" id="PF01138"/>
    </source>
</evidence>
<dbReference type="GO" id="GO:0071038">
    <property type="term" value="P:TRAMP-dependent tRNA surveillance pathway"/>
    <property type="evidence" value="ECO:0007669"/>
    <property type="project" value="EnsemblFungi"/>
</dbReference>
<dbReference type="GeneID" id="34687116"/>
<keyword evidence="6" id="KW-0271">Exosome</keyword>
<dbReference type="GO" id="GO:0000467">
    <property type="term" value="P:exonucleolytic trimming to generate mature 3'-end of 5.8S rRNA from tricistronic rRNA transcript (SSU-rRNA, 5.8S rRNA, LSU-rRNA)"/>
    <property type="evidence" value="ECO:0007669"/>
    <property type="project" value="EnsemblFungi"/>
</dbReference>
<keyword evidence="7" id="KW-0694">RNA-binding</keyword>
<protein>
    <submittedName>
        <fullName evidence="10">LALA0S08e06348g1_1</fullName>
    </submittedName>
</protein>
<dbReference type="SUPFAM" id="SSF54211">
    <property type="entry name" value="Ribosomal protein S5 domain 2-like"/>
    <property type="match status" value="1"/>
</dbReference>
<accession>A0A0C7N6T8</accession>
<proteinExistence type="inferred from homology"/>
<keyword evidence="5" id="KW-0698">rRNA processing</keyword>
<evidence type="ECO:0000313" key="11">
    <source>
        <dbReference type="Proteomes" id="UP000054304"/>
    </source>
</evidence>
<dbReference type="Gene3D" id="3.30.230.70">
    <property type="entry name" value="GHMP Kinase, N-terminal domain"/>
    <property type="match status" value="1"/>
</dbReference>
<evidence type="ECO:0000256" key="5">
    <source>
        <dbReference type="ARBA" id="ARBA00022552"/>
    </source>
</evidence>
<dbReference type="RefSeq" id="XP_022629815.1">
    <property type="nucleotide sequence ID" value="XM_022771213.1"/>
</dbReference>
<evidence type="ECO:0000256" key="1">
    <source>
        <dbReference type="ARBA" id="ARBA00004123"/>
    </source>
</evidence>
<evidence type="ECO:0000256" key="2">
    <source>
        <dbReference type="ARBA" id="ARBA00004496"/>
    </source>
</evidence>
<dbReference type="GO" id="GO:0034475">
    <property type="term" value="P:U4 snRNA 3'-end processing"/>
    <property type="evidence" value="ECO:0007669"/>
    <property type="project" value="EnsemblFungi"/>
</dbReference>
<keyword evidence="4" id="KW-0963">Cytoplasm</keyword>
<evidence type="ECO:0000313" key="10">
    <source>
        <dbReference type="EMBL" id="CEP63602.1"/>
    </source>
</evidence>